<feature type="coiled-coil region" evidence="4">
    <location>
        <begin position="394"/>
        <end position="486"/>
    </location>
</feature>
<evidence type="ECO:0000256" key="2">
    <source>
        <dbReference type="ARBA" id="ARBA00011322"/>
    </source>
</evidence>
<dbReference type="PANTHER" id="PTHR32114:SF2">
    <property type="entry name" value="ABC TRANSPORTER ABCH.3"/>
    <property type="match status" value="1"/>
</dbReference>
<reference evidence="6 7" key="1">
    <citation type="submission" date="2019-10" db="EMBL/GenBank/DDBJ databases">
        <title>Genomic and transcriptomic insights into the perfect genentic adaptation of a filamentous nitrogen-fixing cyanobacterium to rice fields.</title>
        <authorList>
            <person name="Chen Z."/>
        </authorList>
    </citation>
    <scope>NUCLEOTIDE SEQUENCE [LARGE SCALE GENOMIC DNA]</scope>
    <source>
        <strain evidence="6">CCNUC1</strain>
    </source>
</reference>
<comment type="subunit">
    <text evidence="2">Heterodimer of SbcC and SbcD.</text>
</comment>
<evidence type="ECO:0000256" key="4">
    <source>
        <dbReference type="SAM" id="Coils"/>
    </source>
</evidence>
<dbReference type="KEGG" id="nsh:GXM_02887"/>
<feature type="domain" description="Rad50/SbcC-type AAA" evidence="5">
    <location>
        <begin position="6"/>
        <end position="250"/>
    </location>
</feature>
<gene>
    <name evidence="6" type="ORF">GXM_02887</name>
</gene>
<dbReference type="Gene3D" id="3.40.50.300">
    <property type="entry name" value="P-loop containing nucleotide triphosphate hydrolases"/>
    <property type="match status" value="2"/>
</dbReference>
<dbReference type="GO" id="GO:0006302">
    <property type="term" value="P:double-strand break repair"/>
    <property type="evidence" value="ECO:0007669"/>
    <property type="project" value="InterPro"/>
</dbReference>
<dbReference type="InterPro" id="IPR038729">
    <property type="entry name" value="Rad50/SbcC_AAA"/>
</dbReference>
<dbReference type="REBASE" id="370446">
    <property type="entry name" value="M.NspNUC1DndDP"/>
</dbReference>
<organism evidence="6 7">
    <name type="scientific">Nostoc sphaeroides CCNUC1</name>
    <dbReference type="NCBI Taxonomy" id="2653204"/>
    <lineage>
        <taxon>Bacteria</taxon>
        <taxon>Bacillati</taxon>
        <taxon>Cyanobacteriota</taxon>
        <taxon>Cyanophyceae</taxon>
        <taxon>Nostocales</taxon>
        <taxon>Nostocaceae</taxon>
        <taxon>Nostoc</taxon>
    </lineage>
</organism>
<dbReference type="NCBIfam" id="TIGR03185">
    <property type="entry name" value="DNA_S_dndD"/>
    <property type="match status" value="1"/>
</dbReference>
<keyword evidence="4" id="KW-0175">Coiled coil</keyword>
<evidence type="ECO:0000313" key="6">
    <source>
        <dbReference type="EMBL" id="QFS45410.1"/>
    </source>
</evidence>
<dbReference type="AlphaFoldDB" id="A0A5P8VYD9"/>
<dbReference type="InterPro" id="IPR027417">
    <property type="entry name" value="P-loop_NTPase"/>
</dbReference>
<sequence length="662" mass="75854">MIFLELVLQNFGPYTGKQVINLNPKTDEENSRPIILLGGMNGGGKTTLMDAIRLALYGARAQCSTRGNLSYSDFLNQCVNNKIDPVLDTRIELLFEHIENDKPIKYRVVRSWTKNPKDGKDTLGILGDSDTWPDALVNIWDEYIENLLPLGISNLFLFDGEQVKELAEQEIPPPIVVEAIRGLFGLELADRLAVDLDILVNRKRKEFADTKDLANLEEIEKRLTQQQEDYQETEQNLETIKNQLEELELKQQEAFDKFISEGGKIAAERNQLELQQKAKTAEVEEVRQLMCQLAADVLPLALIPNLLSQVQTQGEQEFRHRQIQISKDLLIERDQRLLSWLTQVEISLTQVEKIQSFLVEDVDNLYAKTLQIEAPWLLADDETLSQLDNLIYHLQNSQLSAKEKLALIKNKEEEILTLERQVQTAAAPEDYTKLRQALEAAQNEVVEAKANYETIRRRLAELETIIAKSKKELSEYTVENIKYKNNEHIITSAAKVQETLKIFREKLTLRKLNKLEEEVKNCFLYLLHKSDLVHRIAIDTNTFGLSLYDLNGKPVPKHRLSAGEKQLLAIAFLWGLAKVSGHRLPVAIDTPLGRLDSSHRSNLVERYFPSASHQVILLSTDTEIGKKEVETLRENEAIAREYLLKYDSSTRQTTVIENQYFW</sequence>
<protein>
    <recommendedName>
        <fullName evidence="3">Nuclease SbcCD subunit C</fullName>
    </recommendedName>
</protein>
<evidence type="ECO:0000259" key="5">
    <source>
        <dbReference type="Pfam" id="PF13476"/>
    </source>
</evidence>
<dbReference type="Proteomes" id="UP000326678">
    <property type="component" value="Chromosome Gxm1"/>
</dbReference>
<dbReference type="Pfam" id="PF13476">
    <property type="entry name" value="AAA_23"/>
    <property type="match status" value="1"/>
</dbReference>
<name>A0A5P8VYD9_9NOSO</name>
<comment type="similarity">
    <text evidence="1">Belongs to the SMC family. SbcC subfamily.</text>
</comment>
<dbReference type="GO" id="GO:0016887">
    <property type="term" value="F:ATP hydrolysis activity"/>
    <property type="evidence" value="ECO:0007669"/>
    <property type="project" value="InterPro"/>
</dbReference>
<dbReference type="InterPro" id="IPR017599">
    <property type="entry name" value="DNA_S_DndD"/>
</dbReference>
<evidence type="ECO:0000256" key="1">
    <source>
        <dbReference type="ARBA" id="ARBA00006930"/>
    </source>
</evidence>
<dbReference type="SUPFAM" id="SSF52540">
    <property type="entry name" value="P-loop containing nucleoside triphosphate hydrolases"/>
    <property type="match status" value="2"/>
</dbReference>
<proteinExistence type="inferred from homology"/>
<dbReference type="RefSeq" id="WP_152589052.1">
    <property type="nucleotide sequence ID" value="NZ_CP045226.1"/>
</dbReference>
<evidence type="ECO:0000256" key="3">
    <source>
        <dbReference type="ARBA" id="ARBA00013368"/>
    </source>
</evidence>
<feature type="coiled-coil region" evidence="4">
    <location>
        <begin position="213"/>
        <end position="289"/>
    </location>
</feature>
<dbReference type="EMBL" id="CP045226">
    <property type="protein sequence ID" value="QFS45410.1"/>
    <property type="molecule type" value="Genomic_DNA"/>
</dbReference>
<dbReference type="PANTHER" id="PTHR32114">
    <property type="entry name" value="ABC TRANSPORTER ABCH.3"/>
    <property type="match status" value="1"/>
</dbReference>
<evidence type="ECO:0000313" key="7">
    <source>
        <dbReference type="Proteomes" id="UP000326678"/>
    </source>
</evidence>
<accession>A0A5P8VYD9</accession>
<keyword evidence="7" id="KW-1185">Reference proteome</keyword>